<organism evidence="2 3">
    <name type="scientific">Streptomyces dysideae</name>
    <dbReference type="NCBI Taxonomy" id="909626"/>
    <lineage>
        <taxon>Bacteria</taxon>
        <taxon>Bacillati</taxon>
        <taxon>Actinomycetota</taxon>
        <taxon>Actinomycetes</taxon>
        <taxon>Kitasatosporales</taxon>
        <taxon>Streptomycetaceae</taxon>
        <taxon>Streptomyces</taxon>
    </lineage>
</organism>
<accession>A0A117RXE4</accession>
<gene>
    <name evidence="2" type="ORF">AQJ91_46130</name>
</gene>
<dbReference type="InterPro" id="IPR002925">
    <property type="entry name" value="Dienelactn_hydro"/>
</dbReference>
<dbReference type="OrthoDB" id="9810066at2"/>
<dbReference type="Proteomes" id="UP000053260">
    <property type="component" value="Unassembled WGS sequence"/>
</dbReference>
<protein>
    <submittedName>
        <fullName evidence="2">Hydrolase</fullName>
    </submittedName>
</protein>
<dbReference type="STRING" id="909626.AQJ91_46130"/>
<evidence type="ECO:0000313" key="2">
    <source>
        <dbReference type="EMBL" id="KUO14555.1"/>
    </source>
</evidence>
<dbReference type="AlphaFoldDB" id="A0A117RXE4"/>
<sequence>MISEMVSVPAARVNLSGDLAVPTSARAMVLFAHGIDRSRHSRHSRSIAAQLRTAGFGTLLVDLLSEGEDRRDALADEQRLDVGLLGHRLVAAVDWVKIQPETRGLPVVLLGTGTEAAAVLEAAAELPDRVLTVVLWGGRPDLAGDAPGRVRVPVLVLAGSQDPAALRLSEETAARLSAPHSVRVLPDAIQPFEERGSLEQAVARTREWCDDLLRPSREGPDE</sequence>
<feature type="domain" description="Dienelactone hydrolase" evidence="1">
    <location>
        <begin position="39"/>
        <end position="208"/>
    </location>
</feature>
<dbReference type="SUPFAM" id="SSF53474">
    <property type="entry name" value="alpha/beta-Hydrolases"/>
    <property type="match status" value="1"/>
</dbReference>
<evidence type="ECO:0000313" key="3">
    <source>
        <dbReference type="Proteomes" id="UP000053260"/>
    </source>
</evidence>
<dbReference type="InterPro" id="IPR029058">
    <property type="entry name" value="AB_hydrolase_fold"/>
</dbReference>
<comment type="caution">
    <text evidence="2">The sequence shown here is derived from an EMBL/GenBank/DDBJ whole genome shotgun (WGS) entry which is preliminary data.</text>
</comment>
<dbReference type="GO" id="GO:0016787">
    <property type="term" value="F:hydrolase activity"/>
    <property type="evidence" value="ECO:0007669"/>
    <property type="project" value="UniProtKB-KW"/>
</dbReference>
<name>A0A117RXE4_9ACTN</name>
<keyword evidence="2" id="KW-0378">Hydrolase</keyword>
<dbReference type="RefSeq" id="WP_067035679.1">
    <property type="nucleotide sequence ID" value="NZ_KQ949135.1"/>
</dbReference>
<dbReference type="Pfam" id="PF01738">
    <property type="entry name" value="DLH"/>
    <property type="match status" value="1"/>
</dbReference>
<evidence type="ECO:0000259" key="1">
    <source>
        <dbReference type="Pfam" id="PF01738"/>
    </source>
</evidence>
<reference evidence="2 3" key="1">
    <citation type="submission" date="2015-10" db="EMBL/GenBank/DDBJ databases">
        <title>Draft genome sequence of Streptomyces sp. RV15, isolated from a marine sponge.</title>
        <authorList>
            <person name="Ruckert C."/>
            <person name="Abdelmohsen U.R."/>
            <person name="Winkler A."/>
            <person name="Hentschel U."/>
            <person name="Kalinowski J."/>
            <person name="Kampfer P."/>
            <person name="Glaeser S."/>
        </authorList>
    </citation>
    <scope>NUCLEOTIDE SEQUENCE [LARGE SCALE GENOMIC DNA]</scope>
    <source>
        <strain evidence="2 3">RV15</strain>
    </source>
</reference>
<dbReference type="EMBL" id="LMXB01000141">
    <property type="protein sequence ID" value="KUO14555.1"/>
    <property type="molecule type" value="Genomic_DNA"/>
</dbReference>
<keyword evidence="3" id="KW-1185">Reference proteome</keyword>
<proteinExistence type="predicted"/>
<dbReference type="Gene3D" id="3.40.50.1820">
    <property type="entry name" value="alpha/beta hydrolase"/>
    <property type="match status" value="1"/>
</dbReference>